<accession>A0A433SC74</accession>
<protein>
    <submittedName>
        <fullName evidence="1">Uncharacterized protein</fullName>
    </submittedName>
</protein>
<name>A0A433SC74_9BURK</name>
<evidence type="ECO:0000313" key="2">
    <source>
        <dbReference type="Proteomes" id="UP000286947"/>
    </source>
</evidence>
<organism evidence="1 2">
    <name type="scientific">Saezia sanguinis</name>
    <dbReference type="NCBI Taxonomy" id="1965230"/>
    <lineage>
        <taxon>Bacteria</taxon>
        <taxon>Pseudomonadati</taxon>
        <taxon>Pseudomonadota</taxon>
        <taxon>Betaproteobacteria</taxon>
        <taxon>Burkholderiales</taxon>
        <taxon>Saeziaceae</taxon>
        <taxon>Saezia</taxon>
    </lineage>
</organism>
<keyword evidence="2" id="KW-1185">Reference proteome</keyword>
<dbReference type="EMBL" id="PQSP01000005">
    <property type="protein sequence ID" value="RUS66343.1"/>
    <property type="molecule type" value="Genomic_DNA"/>
</dbReference>
<evidence type="ECO:0000313" key="1">
    <source>
        <dbReference type="EMBL" id="RUS66343.1"/>
    </source>
</evidence>
<dbReference type="AlphaFoldDB" id="A0A433SC74"/>
<dbReference type="OrthoDB" id="9157371at2"/>
<gene>
    <name evidence="1" type="ORF">CUZ56_02069</name>
</gene>
<proteinExistence type="predicted"/>
<dbReference type="Proteomes" id="UP000286947">
    <property type="component" value="Unassembled WGS sequence"/>
</dbReference>
<sequence>MSSAPTPVQQEILACAARLIVEDGFEYGPAKQQAIKQLGLPARTALPSNDFLEEAVIEYIDIFCADTQPQELRTLREIAARWMQLMQEFTPFLSGAVWHGTATRHSDIYLQLFCDDSKMAEIFLINQNKKYLTGDASGPGGHTIPALTTWETVPEWQQRVNIHMAVYDFDHIRGALTPDSKGRAPRGNLEAVRQLLLVD</sequence>
<comment type="caution">
    <text evidence="1">The sequence shown here is derived from an EMBL/GenBank/DDBJ whole genome shotgun (WGS) entry which is preliminary data.</text>
</comment>
<reference evidence="1 2" key="1">
    <citation type="submission" date="2018-01" db="EMBL/GenBank/DDBJ databases">
        <title>Saezia sanguinis gen. nov., sp. nov., in the order Burkholderiales isolated from human blood.</title>
        <authorList>
            <person name="Medina-Pascual M.J."/>
            <person name="Valdezate S."/>
            <person name="Monzon S."/>
            <person name="Cuesta I."/>
            <person name="Carrasco G."/>
            <person name="Villalon P."/>
            <person name="Saez-Nieto J.A."/>
        </authorList>
    </citation>
    <scope>NUCLEOTIDE SEQUENCE [LARGE SCALE GENOMIC DNA]</scope>
    <source>
        <strain evidence="1 2">CNM695-12</strain>
    </source>
</reference>
<dbReference type="RefSeq" id="WP_126980253.1">
    <property type="nucleotide sequence ID" value="NZ_CAWUGC010000016.1"/>
</dbReference>